<feature type="compositionally biased region" description="Low complexity" evidence="7">
    <location>
        <begin position="399"/>
        <end position="425"/>
    </location>
</feature>
<feature type="compositionally biased region" description="Polar residues" evidence="7">
    <location>
        <begin position="429"/>
        <end position="438"/>
    </location>
</feature>
<organism evidence="10 11">
    <name type="scientific">Desulfolutivibrio sulfodismutans</name>
    <dbReference type="NCBI Taxonomy" id="63561"/>
    <lineage>
        <taxon>Bacteria</taxon>
        <taxon>Pseudomonadati</taxon>
        <taxon>Thermodesulfobacteriota</taxon>
        <taxon>Desulfovibrionia</taxon>
        <taxon>Desulfovibrionales</taxon>
        <taxon>Desulfovibrionaceae</taxon>
        <taxon>Desulfolutivibrio</taxon>
    </lineage>
</organism>
<dbReference type="SUPFAM" id="SSF46689">
    <property type="entry name" value="Homeodomain-like"/>
    <property type="match status" value="1"/>
</dbReference>
<dbReference type="SMART" id="SM00382">
    <property type="entry name" value="AAA"/>
    <property type="match status" value="1"/>
</dbReference>
<keyword evidence="11" id="KW-1185">Reference proteome</keyword>
<feature type="domain" description="Response regulatory" evidence="9">
    <location>
        <begin position="3"/>
        <end position="117"/>
    </location>
</feature>
<dbReference type="InterPro" id="IPR058031">
    <property type="entry name" value="AAA_lid_NorR"/>
</dbReference>
<dbReference type="PROSITE" id="PS00688">
    <property type="entry name" value="SIGMA54_INTERACT_3"/>
    <property type="match status" value="1"/>
</dbReference>
<dbReference type="Pfam" id="PF00158">
    <property type="entry name" value="Sigma54_activat"/>
    <property type="match status" value="1"/>
</dbReference>
<dbReference type="InterPro" id="IPR025943">
    <property type="entry name" value="Sigma_54_int_dom_ATP-bd_2"/>
</dbReference>
<protein>
    <submittedName>
        <fullName evidence="10">Sigma-54-dependent Fis family transcriptional regulator</fullName>
    </submittedName>
</protein>
<evidence type="ECO:0000313" key="11">
    <source>
        <dbReference type="Proteomes" id="UP000469724"/>
    </source>
</evidence>
<dbReference type="EMBL" id="JAAGRQ010000091">
    <property type="protein sequence ID" value="NDY58308.1"/>
    <property type="molecule type" value="Genomic_DNA"/>
</dbReference>
<gene>
    <name evidence="10" type="ORF">G3N56_16365</name>
</gene>
<evidence type="ECO:0000256" key="6">
    <source>
        <dbReference type="PROSITE-ProRule" id="PRU00169"/>
    </source>
</evidence>
<keyword evidence="3" id="KW-0805">Transcription regulation</keyword>
<comment type="caution">
    <text evidence="10">The sequence shown here is derived from an EMBL/GenBank/DDBJ whole genome shotgun (WGS) entry which is preliminary data.</text>
</comment>
<dbReference type="GO" id="GO:0000160">
    <property type="term" value="P:phosphorelay signal transduction system"/>
    <property type="evidence" value="ECO:0007669"/>
    <property type="project" value="InterPro"/>
</dbReference>
<feature type="modified residue" description="4-aspartylphosphate" evidence="6">
    <location>
        <position position="52"/>
    </location>
</feature>
<accession>A0A7K3NQ52</accession>
<keyword evidence="6" id="KW-0597">Phosphoprotein</keyword>
<dbReference type="Pfam" id="PF00072">
    <property type="entry name" value="Response_reg"/>
    <property type="match status" value="1"/>
</dbReference>
<dbReference type="FunFam" id="3.40.50.300:FF:000006">
    <property type="entry name" value="DNA-binding transcriptional regulator NtrC"/>
    <property type="match status" value="1"/>
</dbReference>
<dbReference type="CDD" id="cd00156">
    <property type="entry name" value="REC"/>
    <property type="match status" value="1"/>
</dbReference>
<dbReference type="PROSITE" id="PS00676">
    <property type="entry name" value="SIGMA54_INTERACT_2"/>
    <property type="match status" value="1"/>
</dbReference>
<evidence type="ECO:0000256" key="4">
    <source>
        <dbReference type="ARBA" id="ARBA00023125"/>
    </source>
</evidence>
<dbReference type="AlphaFoldDB" id="A0A7K3NQ52"/>
<name>A0A7K3NQ52_9BACT</name>
<feature type="domain" description="Sigma-54 factor interaction" evidence="8">
    <location>
        <begin position="137"/>
        <end position="366"/>
    </location>
</feature>
<dbReference type="InterPro" id="IPR011006">
    <property type="entry name" value="CheY-like_superfamily"/>
</dbReference>
<dbReference type="SMART" id="SM00448">
    <property type="entry name" value="REC"/>
    <property type="match status" value="1"/>
</dbReference>
<dbReference type="InterPro" id="IPR001789">
    <property type="entry name" value="Sig_transdc_resp-reg_receiver"/>
</dbReference>
<evidence type="ECO:0000256" key="5">
    <source>
        <dbReference type="ARBA" id="ARBA00023163"/>
    </source>
</evidence>
<evidence type="ECO:0000259" key="8">
    <source>
        <dbReference type="PROSITE" id="PS50045"/>
    </source>
</evidence>
<dbReference type="GO" id="GO:0003677">
    <property type="term" value="F:DNA binding"/>
    <property type="evidence" value="ECO:0007669"/>
    <property type="project" value="UniProtKB-KW"/>
</dbReference>
<feature type="region of interest" description="Disordered" evidence="7">
    <location>
        <begin position="394"/>
        <end position="459"/>
    </location>
</feature>
<evidence type="ECO:0000256" key="7">
    <source>
        <dbReference type="SAM" id="MobiDB-lite"/>
    </source>
</evidence>
<dbReference type="InterPro" id="IPR003593">
    <property type="entry name" value="AAA+_ATPase"/>
</dbReference>
<feature type="region of interest" description="Disordered" evidence="7">
    <location>
        <begin position="507"/>
        <end position="528"/>
    </location>
</feature>
<dbReference type="Pfam" id="PF25601">
    <property type="entry name" value="AAA_lid_14"/>
    <property type="match status" value="1"/>
</dbReference>
<dbReference type="InterPro" id="IPR027417">
    <property type="entry name" value="P-loop_NTPase"/>
</dbReference>
<dbReference type="PANTHER" id="PTHR32071:SF113">
    <property type="entry name" value="ALGINATE BIOSYNTHESIS TRANSCRIPTIONAL REGULATORY PROTEIN ALGB"/>
    <property type="match status" value="1"/>
</dbReference>
<dbReference type="PROSITE" id="PS50110">
    <property type="entry name" value="RESPONSE_REGULATORY"/>
    <property type="match status" value="1"/>
</dbReference>
<dbReference type="Proteomes" id="UP000469724">
    <property type="component" value="Unassembled WGS sequence"/>
</dbReference>
<dbReference type="CDD" id="cd00009">
    <property type="entry name" value="AAA"/>
    <property type="match status" value="1"/>
</dbReference>
<dbReference type="SUPFAM" id="SSF52172">
    <property type="entry name" value="CheY-like"/>
    <property type="match status" value="1"/>
</dbReference>
<dbReference type="PANTHER" id="PTHR32071">
    <property type="entry name" value="TRANSCRIPTIONAL REGULATORY PROTEIN"/>
    <property type="match status" value="1"/>
</dbReference>
<evidence type="ECO:0000259" key="9">
    <source>
        <dbReference type="PROSITE" id="PS50110"/>
    </source>
</evidence>
<evidence type="ECO:0000313" key="10">
    <source>
        <dbReference type="EMBL" id="NDY58308.1"/>
    </source>
</evidence>
<dbReference type="Gene3D" id="3.40.50.2300">
    <property type="match status" value="1"/>
</dbReference>
<dbReference type="GO" id="GO:0006355">
    <property type="term" value="P:regulation of DNA-templated transcription"/>
    <property type="evidence" value="ECO:0007669"/>
    <property type="project" value="InterPro"/>
</dbReference>
<feature type="compositionally biased region" description="Low complexity" evidence="7">
    <location>
        <begin position="518"/>
        <end position="528"/>
    </location>
</feature>
<proteinExistence type="predicted"/>
<dbReference type="PROSITE" id="PS00675">
    <property type="entry name" value="SIGMA54_INTERACT_1"/>
    <property type="match status" value="1"/>
</dbReference>
<keyword evidence="2" id="KW-0067">ATP-binding</keyword>
<keyword evidence="1" id="KW-0547">Nucleotide-binding</keyword>
<dbReference type="PROSITE" id="PS50045">
    <property type="entry name" value="SIGMA54_INTERACT_4"/>
    <property type="match status" value="1"/>
</dbReference>
<evidence type="ECO:0000256" key="3">
    <source>
        <dbReference type="ARBA" id="ARBA00023015"/>
    </source>
</evidence>
<dbReference type="Gene3D" id="1.10.10.60">
    <property type="entry name" value="Homeodomain-like"/>
    <property type="match status" value="1"/>
</dbReference>
<dbReference type="Gene3D" id="1.10.8.60">
    <property type="match status" value="1"/>
</dbReference>
<evidence type="ECO:0000256" key="2">
    <source>
        <dbReference type="ARBA" id="ARBA00022840"/>
    </source>
</evidence>
<dbReference type="InterPro" id="IPR025662">
    <property type="entry name" value="Sigma_54_int_dom_ATP-bd_1"/>
</dbReference>
<keyword evidence="4" id="KW-0238">DNA-binding</keyword>
<sequence>MPDILIIDDDPEIRQTMAALAARMGLTCDAAATLAQGLARLSGAPFGVVLLDVGLPDGNGLTALPRIKALDDAPEVIILTGLGDPDGAELAIQAGVWDYLVKPSSIKEIMLRLSRALAYREQKRQGQGPLALDLTGVVAESPAMRPCLDAAAAAAASQAAVLITGETGTGKELFARCIHANSARARGPFVVVDCAALTESLVESTLFGHKKGAFTGADADRTGLVAAADGGTLFLDEVGEMPLTLQKSFLRVLHERRFRPVGSLTEAASDFRLVAATNRDLSAMIDTGEFRRDLFFRLKTISLELPSLRQRPEDVAPLTLFCLGRLGDRYRLPQKGFDADSLAILQEYDWPGNVRELENVLERAFVAAGREKTLYPMHLPQDVRIRVTRRSLVRSREQAAPATEAATPDASGPSGAFGVSGASAGTDDPTGQTEQTGPTARQTAAQDRDAAPLAGLFTSPLPTLRDFREDMERIYLHRLLAECGGDLKKAMEASGLSRSHFYALLKKSEAGESPDDPVPATTPATTLD</sequence>
<dbReference type="GO" id="GO:0005524">
    <property type="term" value="F:ATP binding"/>
    <property type="evidence" value="ECO:0007669"/>
    <property type="project" value="UniProtKB-KW"/>
</dbReference>
<dbReference type="InterPro" id="IPR002078">
    <property type="entry name" value="Sigma_54_int"/>
</dbReference>
<evidence type="ECO:0000256" key="1">
    <source>
        <dbReference type="ARBA" id="ARBA00022741"/>
    </source>
</evidence>
<dbReference type="InterPro" id="IPR009057">
    <property type="entry name" value="Homeodomain-like_sf"/>
</dbReference>
<dbReference type="Gene3D" id="3.40.50.300">
    <property type="entry name" value="P-loop containing nucleotide triphosphate hydrolases"/>
    <property type="match status" value="1"/>
</dbReference>
<dbReference type="RefSeq" id="WP_163303380.1">
    <property type="nucleotide sequence ID" value="NZ_JAAGRQ010000091.1"/>
</dbReference>
<reference evidence="10 11" key="1">
    <citation type="submission" date="2020-02" db="EMBL/GenBank/DDBJ databases">
        <title>Comparative genomics of sulfur disproportionating microorganisms.</title>
        <authorList>
            <person name="Ward L.M."/>
            <person name="Bertran E."/>
            <person name="Johnston D.T."/>
        </authorList>
    </citation>
    <scope>NUCLEOTIDE SEQUENCE [LARGE SCALE GENOMIC DNA]</scope>
    <source>
        <strain evidence="10 11">DSM 3696</strain>
    </source>
</reference>
<keyword evidence="5" id="KW-0804">Transcription</keyword>
<dbReference type="SUPFAM" id="SSF52540">
    <property type="entry name" value="P-loop containing nucleoside triphosphate hydrolases"/>
    <property type="match status" value="1"/>
</dbReference>
<dbReference type="InterPro" id="IPR025944">
    <property type="entry name" value="Sigma_54_int_dom_CS"/>
</dbReference>